<dbReference type="RefSeq" id="WP_091405260.1">
    <property type="nucleotide sequence ID" value="NZ_FOAB01000001.1"/>
</dbReference>
<reference evidence="2 3" key="1">
    <citation type="submission" date="2016-10" db="EMBL/GenBank/DDBJ databases">
        <authorList>
            <person name="de Groot N.N."/>
        </authorList>
    </citation>
    <scope>NUCLEOTIDE SEQUENCE [LARGE SCALE GENOMIC DNA]</scope>
    <source>
        <strain evidence="2 3">DSM 25232</strain>
    </source>
</reference>
<dbReference type="SUPFAM" id="SSF55486">
    <property type="entry name" value="Metalloproteases ('zincins'), catalytic domain"/>
    <property type="match status" value="1"/>
</dbReference>
<evidence type="ECO:0000313" key="3">
    <source>
        <dbReference type="Proteomes" id="UP000198521"/>
    </source>
</evidence>
<protein>
    <submittedName>
        <fullName evidence="2">Metallo-peptidase family M12B Reprolysin-like</fullName>
    </submittedName>
</protein>
<dbReference type="InterPro" id="IPR024079">
    <property type="entry name" value="MetalloPept_cat_dom_sf"/>
</dbReference>
<accession>A0A1H7H6P7</accession>
<dbReference type="AlphaFoldDB" id="A0A1H7H6P7"/>
<evidence type="ECO:0000259" key="1">
    <source>
        <dbReference type="PROSITE" id="PS50215"/>
    </source>
</evidence>
<sequence length="246" mass="26879">MASLKSLLNCIGVDTNRNISVLRDVLGYTEGIVPADPSGVTATESLLEFMNDAKGNHFHINVIDVGLDNFSSNERYKVDYSIYRTRRIFRTVNLGLGRIERYVITSAEANGRDDIGSEGEATDLTQEWTVPNNGMDVFMVDNISADFVGISNINGPCDKDAKGRNGVIGGEVNRGSEFVAKTFAHEIAHYLGLSHNHGSNCPSSVSGQNNLMAQTRCRNNDVRDAVLLTVSQGNDMRDHCFVKNGC</sequence>
<dbReference type="Gene3D" id="3.40.390.10">
    <property type="entry name" value="Collagenase (Catalytic Domain)"/>
    <property type="match status" value="1"/>
</dbReference>
<dbReference type="GO" id="GO:0006508">
    <property type="term" value="P:proteolysis"/>
    <property type="evidence" value="ECO:0007669"/>
    <property type="project" value="InterPro"/>
</dbReference>
<proteinExistence type="predicted"/>
<dbReference type="Pfam" id="PF13583">
    <property type="entry name" value="Reprolysin_4"/>
    <property type="match status" value="1"/>
</dbReference>
<dbReference type="EMBL" id="FOAB01000001">
    <property type="protein sequence ID" value="SEK45908.1"/>
    <property type="molecule type" value="Genomic_DNA"/>
</dbReference>
<dbReference type="InterPro" id="IPR001590">
    <property type="entry name" value="Peptidase_M12B"/>
</dbReference>
<dbReference type="PROSITE" id="PS50215">
    <property type="entry name" value="ADAM_MEPRO"/>
    <property type="match status" value="1"/>
</dbReference>
<organism evidence="2 3">
    <name type="scientific">Aquimarina amphilecti</name>
    <dbReference type="NCBI Taxonomy" id="1038014"/>
    <lineage>
        <taxon>Bacteria</taxon>
        <taxon>Pseudomonadati</taxon>
        <taxon>Bacteroidota</taxon>
        <taxon>Flavobacteriia</taxon>
        <taxon>Flavobacteriales</taxon>
        <taxon>Flavobacteriaceae</taxon>
        <taxon>Aquimarina</taxon>
    </lineage>
</organism>
<dbReference type="OrthoDB" id="6278496at2"/>
<keyword evidence="3" id="KW-1185">Reference proteome</keyword>
<evidence type="ECO:0000313" key="2">
    <source>
        <dbReference type="EMBL" id="SEK45908.1"/>
    </source>
</evidence>
<feature type="domain" description="Peptidase M12B" evidence="1">
    <location>
        <begin position="1"/>
        <end position="246"/>
    </location>
</feature>
<dbReference type="Proteomes" id="UP000198521">
    <property type="component" value="Unassembled WGS sequence"/>
</dbReference>
<dbReference type="STRING" id="1038014.SAMN04487910_0575"/>
<dbReference type="GO" id="GO:0004222">
    <property type="term" value="F:metalloendopeptidase activity"/>
    <property type="evidence" value="ECO:0007669"/>
    <property type="project" value="InterPro"/>
</dbReference>
<name>A0A1H7H6P7_AQUAM</name>
<gene>
    <name evidence="2" type="ORF">SAMN04487910_0575</name>
</gene>